<gene>
    <name evidence="1" type="ORF">FWILDA_LOCUS17378</name>
</gene>
<name>A0A9W4T7F5_9GLOM</name>
<dbReference type="Proteomes" id="UP001153678">
    <property type="component" value="Unassembled WGS sequence"/>
</dbReference>
<accession>A0A9W4T7F5</accession>
<proteinExistence type="predicted"/>
<dbReference type="AlphaFoldDB" id="A0A9W4T7F5"/>
<organism evidence="1 2">
    <name type="scientific">Funneliformis geosporum</name>
    <dbReference type="NCBI Taxonomy" id="1117311"/>
    <lineage>
        <taxon>Eukaryota</taxon>
        <taxon>Fungi</taxon>
        <taxon>Fungi incertae sedis</taxon>
        <taxon>Mucoromycota</taxon>
        <taxon>Glomeromycotina</taxon>
        <taxon>Glomeromycetes</taxon>
        <taxon>Glomerales</taxon>
        <taxon>Glomeraceae</taxon>
        <taxon>Funneliformis</taxon>
    </lineage>
</organism>
<feature type="non-terminal residue" evidence="1">
    <location>
        <position position="89"/>
    </location>
</feature>
<protein>
    <submittedName>
        <fullName evidence="1">10635_t:CDS:1</fullName>
    </submittedName>
</protein>
<evidence type="ECO:0000313" key="2">
    <source>
        <dbReference type="Proteomes" id="UP001153678"/>
    </source>
</evidence>
<reference evidence="1" key="1">
    <citation type="submission" date="2022-08" db="EMBL/GenBank/DDBJ databases">
        <authorList>
            <person name="Kallberg Y."/>
            <person name="Tangrot J."/>
            <person name="Rosling A."/>
        </authorList>
    </citation>
    <scope>NUCLEOTIDE SEQUENCE</scope>
    <source>
        <strain evidence="1">Wild A</strain>
    </source>
</reference>
<keyword evidence="2" id="KW-1185">Reference proteome</keyword>
<evidence type="ECO:0000313" key="1">
    <source>
        <dbReference type="EMBL" id="CAI2196040.1"/>
    </source>
</evidence>
<comment type="caution">
    <text evidence="1">The sequence shown here is derived from an EMBL/GenBank/DDBJ whole genome shotgun (WGS) entry which is preliminary data.</text>
</comment>
<dbReference type="EMBL" id="CAMKVN010013542">
    <property type="protein sequence ID" value="CAI2196040.1"/>
    <property type="molecule type" value="Genomic_DNA"/>
</dbReference>
<sequence length="89" mass="10631">MSGNTILCKCLVCLNQNISGVIVSFSTFYRHRKNQQEFLDVEETNIIYDEQTMEDIQQDIYQEEQTMEDIQQDIYQEENEDLQENQLDI</sequence>